<dbReference type="PANTHER" id="PTHR32182">
    <property type="entry name" value="DNA REPLICATION AND REPAIR PROTEIN RECF"/>
    <property type="match status" value="1"/>
</dbReference>
<keyword evidence="3" id="KW-1185">Reference proteome</keyword>
<proteinExistence type="predicted"/>
<dbReference type="Gene3D" id="3.40.50.300">
    <property type="entry name" value="P-loop containing nucleotide triphosphate hydrolases"/>
    <property type="match status" value="1"/>
</dbReference>
<feature type="domain" description="ATPase AAA-type core" evidence="1">
    <location>
        <begin position="25"/>
        <end position="329"/>
    </location>
</feature>
<dbReference type="GO" id="GO:0016887">
    <property type="term" value="F:ATP hydrolysis activity"/>
    <property type="evidence" value="ECO:0007669"/>
    <property type="project" value="InterPro"/>
</dbReference>
<evidence type="ECO:0000313" key="2">
    <source>
        <dbReference type="EMBL" id="MEE3717924.1"/>
    </source>
</evidence>
<dbReference type="SUPFAM" id="SSF52540">
    <property type="entry name" value="P-loop containing nucleoside triphosphate hydrolases"/>
    <property type="match status" value="1"/>
</dbReference>
<dbReference type="GO" id="GO:0006302">
    <property type="term" value="P:double-strand break repair"/>
    <property type="evidence" value="ECO:0007669"/>
    <property type="project" value="TreeGrafter"/>
</dbReference>
<reference evidence="2" key="1">
    <citation type="submission" date="2024-01" db="EMBL/GenBank/DDBJ databases">
        <title>Bank of Algae and Cyanobacteria of the Azores (BACA) strain genomes.</title>
        <authorList>
            <person name="Luz R."/>
            <person name="Cordeiro R."/>
            <person name="Fonseca A."/>
            <person name="Goncalves V."/>
        </authorList>
    </citation>
    <scope>NUCLEOTIDE SEQUENCE</scope>
    <source>
        <strain evidence="2">BACA0141</strain>
    </source>
</reference>
<dbReference type="Proteomes" id="UP001333818">
    <property type="component" value="Unassembled WGS sequence"/>
</dbReference>
<name>A0AAW9PSF3_9CYAN</name>
<dbReference type="GO" id="GO:0000731">
    <property type="term" value="P:DNA synthesis involved in DNA repair"/>
    <property type="evidence" value="ECO:0007669"/>
    <property type="project" value="TreeGrafter"/>
</dbReference>
<dbReference type="InterPro" id="IPR003959">
    <property type="entry name" value="ATPase_AAA_core"/>
</dbReference>
<dbReference type="GO" id="GO:0005524">
    <property type="term" value="F:ATP binding"/>
    <property type="evidence" value="ECO:0007669"/>
    <property type="project" value="InterPro"/>
</dbReference>
<comment type="caution">
    <text evidence="2">The sequence shown here is derived from an EMBL/GenBank/DDBJ whole genome shotgun (WGS) entry which is preliminary data.</text>
</comment>
<organism evidence="2 3">
    <name type="scientific">Tumidithrix elongata BACA0141</name>
    <dbReference type="NCBI Taxonomy" id="2716417"/>
    <lineage>
        <taxon>Bacteria</taxon>
        <taxon>Bacillati</taxon>
        <taxon>Cyanobacteriota</taxon>
        <taxon>Cyanophyceae</taxon>
        <taxon>Pseudanabaenales</taxon>
        <taxon>Pseudanabaenaceae</taxon>
        <taxon>Tumidithrix</taxon>
        <taxon>Tumidithrix elongata</taxon>
    </lineage>
</organism>
<sequence length="428" mass="48750">MSITNLSMQSFRGISDLTLELDPQLNVLIGDNGSGKSSVLDCLGALLHHTSELVISLYSDLSKILNNSSDFEKPQPKNIFLDDDIAINNTELAVQLEAILNSLNLRCRIQKESRDHSKASINLLHPSSFASLPRFFHSKSIPILIYYSVKRDILFEDSQDSQQTKSNNILDAYNRAFAGGRVIFKEFFEWFKLLEELENELIRDDPGYRDRQLESVRQAIYTFLPEFNDLRIRRRPELRMTVTKNGSELTINQLSDGEKNLLAMVGDLARRLAIANPEMDKPLQGSGVVLIDEIELHLHPKWQRMIIPGLIRTFPNCQFIITTHSPQVLGEVKDGKIFRLTNTESGVRADIVRTYGRDSNRILEDEMGSSKRSQEIKDGLLSLFRLIDDGNLPEARELQVSLKEEIGFDEPEFARADVLIHRKEVLGR</sequence>
<dbReference type="RefSeq" id="WP_330484354.1">
    <property type="nucleotide sequence ID" value="NZ_JAZBJZ010000057.1"/>
</dbReference>
<accession>A0AAW9PSF3</accession>
<evidence type="ECO:0000313" key="3">
    <source>
        <dbReference type="Proteomes" id="UP001333818"/>
    </source>
</evidence>
<dbReference type="Pfam" id="PF13304">
    <property type="entry name" value="AAA_21"/>
    <property type="match status" value="1"/>
</dbReference>
<protein>
    <submittedName>
        <fullName evidence="2">AAA family ATPase</fullName>
    </submittedName>
</protein>
<dbReference type="PANTHER" id="PTHR32182:SF23">
    <property type="entry name" value="ATP BINDING PROTEIN"/>
    <property type="match status" value="1"/>
</dbReference>
<dbReference type="AlphaFoldDB" id="A0AAW9PSF3"/>
<dbReference type="InterPro" id="IPR027417">
    <property type="entry name" value="P-loop_NTPase"/>
</dbReference>
<dbReference type="EMBL" id="JAZBJZ010000057">
    <property type="protein sequence ID" value="MEE3717924.1"/>
    <property type="molecule type" value="Genomic_DNA"/>
</dbReference>
<evidence type="ECO:0000259" key="1">
    <source>
        <dbReference type="Pfam" id="PF13304"/>
    </source>
</evidence>
<gene>
    <name evidence="2" type="ORF">V2H45_14380</name>
</gene>